<dbReference type="RefSeq" id="WP_379289858.1">
    <property type="nucleotide sequence ID" value="NZ_JBHTIU010000069.1"/>
</dbReference>
<keyword evidence="4" id="KW-1185">Reference proteome</keyword>
<dbReference type="InterPro" id="IPR001296">
    <property type="entry name" value="Glyco_trans_1"/>
</dbReference>
<evidence type="ECO:0000313" key="3">
    <source>
        <dbReference type="EMBL" id="MFD0871008.1"/>
    </source>
</evidence>
<comment type="caution">
    <text evidence="3">The sequence shown here is derived from an EMBL/GenBank/DDBJ whole genome shotgun (WGS) entry which is preliminary data.</text>
</comment>
<dbReference type="InterPro" id="IPR028098">
    <property type="entry name" value="Glyco_trans_4-like_N"/>
</dbReference>
<keyword evidence="3" id="KW-0328">Glycosyltransferase</keyword>
<sequence length="396" mass="44533">MAELSFNILATGLDWPTEKPGGLNIYYRSICKTLALRHCIEALVCCSEPPGQEPETNLTLSNISNPLVPMVRRQTAFKKYVHRATNDRRIDIIYSHFAPYAMGAARIALGKNIPVVVGFHGPWAAEMKVEQAGLKGRIRAAIARRIELQTYRLADRFIVLSRYFKKILQEDYGISPDKIHIVPGAADIERFRPAEDKMRLRKELGLPTDKLVVLSVRRLVHRMGLLQLVAAWKEVVRQHPDALLYIGGTGPLQEALETEIQLNGLEQNVHMLGFIPEELLPAYYQSADLFVVPTQALEGFGLVTVEALASGVPVFATPVGGNVEILTRFSPDFLSEDITVDALAKGLNLVLKHQERWPTAQQCRDYVLSHYTWDQVLQSVENIFFEVLEQKGRGKR</sequence>
<reference evidence="4" key="1">
    <citation type="journal article" date="2019" name="Int. J. Syst. Evol. Microbiol.">
        <title>The Global Catalogue of Microorganisms (GCM) 10K type strain sequencing project: providing services to taxonomists for standard genome sequencing and annotation.</title>
        <authorList>
            <consortium name="The Broad Institute Genomics Platform"/>
            <consortium name="The Broad Institute Genome Sequencing Center for Infectious Disease"/>
            <person name="Wu L."/>
            <person name="Ma J."/>
        </authorList>
    </citation>
    <scope>NUCLEOTIDE SEQUENCE [LARGE SCALE GENOMIC DNA]</scope>
    <source>
        <strain evidence="4">CCUG 57263</strain>
    </source>
</reference>
<dbReference type="PANTHER" id="PTHR45947:SF3">
    <property type="entry name" value="SULFOQUINOVOSYL TRANSFERASE SQD2"/>
    <property type="match status" value="1"/>
</dbReference>
<dbReference type="PANTHER" id="PTHR45947">
    <property type="entry name" value="SULFOQUINOVOSYL TRANSFERASE SQD2"/>
    <property type="match status" value="1"/>
</dbReference>
<evidence type="ECO:0000259" key="1">
    <source>
        <dbReference type="Pfam" id="PF00534"/>
    </source>
</evidence>
<dbReference type="Gene3D" id="3.40.50.2000">
    <property type="entry name" value="Glycogen Phosphorylase B"/>
    <property type="match status" value="2"/>
</dbReference>
<feature type="domain" description="Glycosyltransferase subfamily 4-like N-terminal" evidence="2">
    <location>
        <begin position="20"/>
        <end position="190"/>
    </location>
</feature>
<dbReference type="CDD" id="cd03801">
    <property type="entry name" value="GT4_PimA-like"/>
    <property type="match status" value="1"/>
</dbReference>
<dbReference type="EC" id="2.4.-.-" evidence="3"/>
<dbReference type="Proteomes" id="UP001597120">
    <property type="component" value="Unassembled WGS sequence"/>
</dbReference>
<gene>
    <name evidence="3" type="ORF">ACFQ03_17860</name>
</gene>
<protein>
    <submittedName>
        <fullName evidence="3">Glycosyltransferase family 4 protein</fullName>
        <ecNumber evidence="3">2.4.-.-</ecNumber>
    </submittedName>
</protein>
<accession>A0ABW3DFB1</accession>
<dbReference type="Pfam" id="PF13439">
    <property type="entry name" value="Glyco_transf_4"/>
    <property type="match status" value="1"/>
</dbReference>
<organism evidence="3 4">
    <name type="scientific">Paenibacillus residui</name>
    <dbReference type="NCBI Taxonomy" id="629724"/>
    <lineage>
        <taxon>Bacteria</taxon>
        <taxon>Bacillati</taxon>
        <taxon>Bacillota</taxon>
        <taxon>Bacilli</taxon>
        <taxon>Bacillales</taxon>
        <taxon>Paenibacillaceae</taxon>
        <taxon>Paenibacillus</taxon>
    </lineage>
</organism>
<keyword evidence="3" id="KW-0808">Transferase</keyword>
<name>A0ABW3DFB1_9BACL</name>
<evidence type="ECO:0000313" key="4">
    <source>
        <dbReference type="Proteomes" id="UP001597120"/>
    </source>
</evidence>
<dbReference type="GO" id="GO:0016757">
    <property type="term" value="F:glycosyltransferase activity"/>
    <property type="evidence" value="ECO:0007669"/>
    <property type="project" value="UniProtKB-KW"/>
</dbReference>
<proteinExistence type="predicted"/>
<dbReference type="SUPFAM" id="SSF53756">
    <property type="entry name" value="UDP-Glycosyltransferase/glycogen phosphorylase"/>
    <property type="match status" value="1"/>
</dbReference>
<feature type="domain" description="Glycosyl transferase family 1" evidence="1">
    <location>
        <begin position="198"/>
        <end position="363"/>
    </location>
</feature>
<dbReference type="EMBL" id="JBHTIU010000069">
    <property type="protein sequence ID" value="MFD0871008.1"/>
    <property type="molecule type" value="Genomic_DNA"/>
</dbReference>
<dbReference type="Pfam" id="PF00534">
    <property type="entry name" value="Glycos_transf_1"/>
    <property type="match status" value="1"/>
</dbReference>
<evidence type="ECO:0000259" key="2">
    <source>
        <dbReference type="Pfam" id="PF13439"/>
    </source>
</evidence>
<dbReference type="InterPro" id="IPR050194">
    <property type="entry name" value="Glycosyltransferase_grp1"/>
</dbReference>